<dbReference type="InterPro" id="IPR013103">
    <property type="entry name" value="RVT_2"/>
</dbReference>
<accession>A0A6L2L773</accession>
<organism evidence="2">
    <name type="scientific">Tanacetum cinerariifolium</name>
    <name type="common">Dalmatian daisy</name>
    <name type="synonym">Chrysanthemum cinerariifolium</name>
    <dbReference type="NCBI Taxonomy" id="118510"/>
    <lineage>
        <taxon>Eukaryota</taxon>
        <taxon>Viridiplantae</taxon>
        <taxon>Streptophyta</taxon>
        <taxon>Embryophyta</taxon>
        <taxon>Tracheophyta</taxon>
        <taxon>Spermatophyta</taxon>
        <taxon>Magnoliopsida</taxon>
        <taxon>eudicotyledons</taxon>
        <taxon>Gunneridae</taxon>
        <taxon>Pentapetalae</taxon>
        <taxon>asterids</taxon>
        <taxon>campanulids</taxon>
        <taxon>Asterales</taxon>
        <taxon>Asteraceae</taxon>
        <taxon>Asteroideae</taxon>
        <taxon>Anthemideae</taxon>
        <taxon>Anthemidinae</taxon>
        <taxon>Tanacetum</taxon>
    </lineage>
</organism>
<evidence type="ECO:0000259" key="1">
    <source>
        <dbReference type="Pfam" id="PF07727"/>
    </source>
</evidence>
<dbReference type="EMBL" id="BKCJ010003616">
    <property type="protein sequence ID" value="GEU56155.1"/>
    <property type="molecule type" value="Genomic_DNA"/>
</dbReference>
<protein>
    <submittedName>
        <fullName evidence="2">Integrase, catalytic region, zinc finger, CCHC-type, peptidase aspartic, catalytic</fullName>
    </submittedName>
</protein>
<evidence type="ECO:0000313" key="2">
    <source>
        <dbReference type="EMBL" id="GEU56155.1"/>
    </source>
</evidence>
<dbReference type="AlphaFoldDB" id="A0A6L2L773"/>
<dbReference type="Pfam" id="PF07727">
    <property type="entry name" value="RVT_2"/>
    <property type="match status" value="1"/>
</dbReference>
<name>A0A6L2L773_TANCI</name>
<reference evidence="2" key="1">
    <citation type="journal article" date="2019" name="Sci. Rep.">
        <title>Draft genome of Tanacetum cinerariifolium, the natural source of mosquito coil.</title>
        <authorList>
            <person name="Yamashiro T."/>
            <person name="Shiraishi A."/>
            <person name="Satake H."/>
            <person name="Nakayama K."/>
        </authorList>
    </citation>
    <scope>NUCLEOTIDE SEQUENCE</scope>
</reference>
<sequence length="299" mass="33733">MTEPSWIDAMQEEIHQFERLQVWELMSCPDKVLLIKLKWIYKVKTNEFSEVLKNKARLVAQGFRQEEGINFEESFAPVARIEAIRIFIANAAHKYMMIFQMDVKTTFLNRDLKEEKDIILQAGNPVKEILLKLNLPDHKSILTDSKMEVKIDHDVMCLDVTGFDVIEDKRVRGGAWQQKEYEINAGNLYVPAAKGINAAAYYVYAAKIFTTASLYLVRLEEVSTARKTLSITGIRNLLLCGYCPDTDGPYHSLCRCQTSATLSLVSSKATTSLSIAPWAKTDLDFLAAAAAKLSPISNL</sequence>
<comment type="caution">
    <text evidence="2">The sequence shown here is derived from an EMBL/GenBank/DDBJ whole genome shotgun (WGS) entry which is preliminary data.</text>
</comment>
<proteinExistence type="predicted"/>
<feature type="domain" description="Reverse transcriptase Ty1/copia-type" evidence="1">
    <location>
        <begin position="21"/>
        <end position="118"/>
    </location>
</feature>
<gene>
    <name evidence="2" type="ORF">Tci_028133</name>
</gene>